<dbReference type="EMBL" id="SPSB01000004">
    <property type="protein sequence ID" value="TFV93423.1"/>
    <property type="molecule type" value="Genomic_DNA"/>
</dbReference>
<sequence>MRRPLQIAIFTLLILGACQKQKPSSEELFEKIESKESGLTFRNDLNYTEKINPYTFRNFYNGAGVALGDINNDGLLDIFLAGNQTSNKLFLNQGNLKFKDITDEAGLNSDESWTTGVSMADVNGDGLLDIYVCKSGPIDTPKRSNELFINQGNLTFVEKASEYGLDEKALSQHAVFFDYDKDGDLDLYLLSNSPRSVGIFDLREGQREIRDPNGGNKLFRNEGNRFTDVSEEAGIYGSAIGYGLGVTVADLNEDNWPDLYVSNDFFERDYLYLNNQDGSFSEVLPELIPEISMGSMGADIADFDNDNRPDIFVTEMLPEDMGRVKTKTPFEEWDKFQSNFKAGYHRQFTRNTLQRNLGKDPYTGLPLFTEISRMAGVQATDWSWGALIFDADLDGWKDIFVANGIVKDLTDFDFVNYYAFNPDKVNEYRSDSVLITKMIDAFPSTPLQNYWFKNEKNWKFTNLASESGLIEKTFSTGAAYGDLDNDGDLDLVINNLNGEVSLYKNKAVEFGKGNFIGIDLGNAFGAKVQIQTKETTQIQEFQPVKGYMSSVDQRLFFGLGKSDTIQVLKIEWPDGSVNEYSQLAANQILKIQPENPSFPTPKNSEISTALRKVELLANLKHEESDFVDFDRDRLRFWSISNEGPKVAFSSRTASRNPILFFPNGKEFPSSLYQLSENLEWKEIQKELFQSDSQSEDISGVFFDANGDGLDDLLVVSGGIEYPENSLIYSDRLYFQQANGDFIKSEQVFSKIPTAFALPFDWDEDEDLDLIIGQRAHPYGYGIPVGLSFWENDSKGNFTDISQSFNPEMQKLGMLTAGALADLNADGSIELILAGEWMGIRIFSFQNNTWVDQTGFFGMQNTSGLWYSLLVDDVNGDGYPDILAGNMGTNTRLNFKSGSTLRMYVNDFDQNGSADHILCEYDGTQSIPWVMKNSLVRQIPALQKSLLRYADYENKKLEELFSANSIANSVILEAKNLETSFWINQKGTGFSKVNLPVAVQQAPVYAAANFEDSHGNHYIALGGNQSKVKPELGTQLGSYGWILQLESNQSWKLLEPEKSGFVVKGEIRDLITIKQANNHYLIAFRNDDTPVLFEIRP</sequence>
<dbReference type="PANTHER" id="PTHR16026">
    <property type="entry name" value="CARTILAGE ACIDIC PROTEIN 1"/>
    <property type="match status" value="1"/>
</dbReference>
<keyword evidence="4" id="KW-1185">Reference proteome</keyword>
<dbReference type="SUPFAM" id="SSF69318">
    <property type="entry name" value="Integrin alpha N-terminal domain"/>
    <property type="match status" value="2"/>
</dbReference>
<evidence type="ECO:0000313" key="4">
    <source>
        <dbReference type="Proteomes" id="UP000297647"/>
    </source>
</evidence>
<dbReference type="InterPro" id="IPR027039">
    <property type="entry name" value="Crtac1"/>
</dbReference>
<dbReference type="PROSITE" id="PS51257">
    <property type="entry name" value="PROKAR_LIPOPROTEIN"/>
    <property type="match status" value="1"/>
</dbReference>
<dbReference type="PANTHER" id="PTHR16026:SF0">
    <property type="entry name" value="CARTILAGE ACIDIC PROTEIN 1"/>
    <property type="match status" value="1"/>
</dbReference>
<feature type="domain" description="ASPIC/UnbV" evidence="2">
    <location>
        <begin position="523"/>
        <end position="589"/>
    </location>
</feature>
<comment type="caution">
    <text evidence="3">The sequence shown here is derived from an EMBL/GenBank/DDBJ whole genome shotgun (WGS) entry which is preliminary data.</text>
</comment>
<gene>
    <name evidence="3" type="ORF">E4S40_14320</name>
</gene>
<proteinExistence type="predicted"/>
<evidence type="ECO:0000256" key="1">
    <source>
        <dbReference type="ARBA" id="ARBA00022729"/>
    </source>
</evidence>
<keyword evidence="1" id="KW-0732">Signal</keyword>
<organism evidence="3 4">
    <name type="scientific">Algoriphagus kandeliae</name>
    <dbReference type="NCBI Taxonomy" id="2562278"/>
    <lineage>
        <taxon>Bacteria</taxon>
        <taxon>Pseudomonadati</taxon>
        <taxon>Bacteroidota</taxon>
        <taxon>Cytophagia</taxon>
        <taxon>Cytophagales</taxon>
        <taxon>Cyclobacteriaceae</taxon>
        <taxon>Algoriphagus</taxon>
    </lineage>
</organism>
<dbReference type="AlphaFoldDB" id="A0A4Y9QR07"/>
<evidence type="ECO:0000313" key="3">
    <source>
        <dbReference type="EMBL" id="TFV93423.1"/>
    </source>
</evidence>
<dbReference type="InterPro" id="IPR013517">
    <property type="entry name" value="FG-GAP"/>
</dbReference>
<name>A0A4Y9QR07_9BACT</name>
<dbReference type="RefSeq" id="WP_135075544.1">
    <property type="nucleotide sequence ID" value="NZ_SPSB01000004.1"/>
</dbReference>
<dbReference type="Gene3D" id="2.130.10.130">
    <property type="entry name" value="Integrin alpha, N-terminal"/>
    <property type="match status" value="4"/>
</dbReference>
<protein>
    <recommendedName>
        <fullName evidence="2">ASPIC/UnbV domain-containing protein</fullName>
    </recommendedName>
</protein>
<dbReference type="InterPro" id="IPR028994">
    <property type="entry name" value="Integrin_alpha_N"/>
</dbReference>
<dbReference type="Proteomes" id="UP000297647">
    <property type="component" value="Unassembled WGS sequence"/>
</dbReference>
<accession>A0A4Y9QR07</accession>
<dbReference type="InterPro" id="IPR011519">
    <property type="entry name" value="UnbV_ASPIC"/>
</dbReference>
<reference evidence="3 4" key="1">
    <citation type="submission" date="2019-03" db="EMBL/GenBank/DDBJ databases">
        <title>Algoriphagus sp. nov, a new strain isolated from root system soil of mangrove plant Kandelia.</title>
        <authorList>
            <person name="Yin Q."/>
            <person name="Wang K."/>
            <person name="Song Z."/>
        </authorList>
    </citation>
    <scope>NUCLEOTIDE SEQUENCE [LARGE SCALE GENOMIC DNA]</scope>
    <source>
        <strain evidence="3 4">XY-J91</strain>
    </source>
</reference>
<dbReference type="Pfam" id="PF13517">
    <property type="entry name" value="FG-GAP_3"/>
    <property type="match status" value="3"/>
</dbReference>
<dbReference type="OrthoDB" id="9816120at2"/>
<dbReference type="Pfam" id="PF07593">
    <property type="entry name" value="UnbV_ASPIC"/>
    <property type="match status" value="1"/>
</dbReference>
<evidence type="ECO:0000259" key="2">
    <source>
        <dbReference type="Pfam" id="PF07593"/>
    </source>
</evidence>